<dbReference type="PANTHER" id="PTHR43163:SF6">
    <property type="entry name" value="DIPEPTIDE TRANSPORT SYSTEM PERMEASE PROTEIN DPPB-RELATED"/>
    <property type="match status" value="1"/>
</dbReference>
<keyword evidence="4 7" id="KW-0812">Transmembrane</keyword>
<dbReference type="PANTHER" id="PTHR43163">
    <property type="entry name" value="DIPEPTIDE TRANSPORT SYSTEM PERMEASE PROTEIN DPPB-RELATED"/>
    <property type="match status" value="1"/>
</dbReference>
<feature type="transmembrane region" description="Helical" evidence="7">
    <location>
        <begin position="275"/>
        <end position="298"/>
    </location>
</feature>
<keyword evidence="3" id="KW-1003">Cell membrane</keyword>
<feature type="transmembrane region" description="Helical" evidence="7">
    <location>
        <begin position="98"/>
        <end position="122"/>
    </location>
</feature>
<reference evidence="9" key="1">
    <citation type="submission" date="2022-06" db="EMBL/GenBank/DDBJ databases">
        <title>Physiological and biochemical characterization and genomic elucidation of a strain of the genus Ensifer adhaerens M8 that combines arsenic oxidation and chromium reduction.</title>
        <authorList>
            <person name="Li X."/>
            <person name="Yu c."/>
        </authorList>
    </citation>
    <scope>NUCLEOTIDE SEQUENCE</scope>
    <source>
        <strain evidence="9">M8</strain>
        <plasmid evidence="9">pB</plasmid>
    </source>
</reference>
<evidence type="ECO:0000313" key="10">
    <source>
        <dbReference type="Proteomes" id="UP001055460"/>
    </source>
</evidence>
<dbReference type="PROSITE" id="PS50928">
    <property type="entry name" value="ABC_TM1"/>
    <property type="match status" value="1"/>
</dbReference>
<dbReference type="EMBL" id="CP098809">
    <property type="protein sequence ID" value="USJ27708.1"/>
    <property type="molecule type" value="Genomic_DNA"/>
</dbReference>
<geneLocation type="plasmid" evidence="9 10">
    <name>pB</name>
</geneLocation>
<dbReference type="AlphaFoldDB" id="A0A9Q8YFE9"/>
<feature type="transmembrane region" description="Helical" evidence="7">
    <location>
        <begin position="9"/>
        <end position="29"/>
    </location>
</feature>
<evidence type="ECO:0000259" key="8">
    <source>
        <dbReference type="PROSITE" id="PS50928"/>
    </source>
</evidence>
<dbReference type="CDD" id="cd06261">
    <property type="entry name" value="TM_PBP2"/>
    <property type="match status" value="1"/>
</dbReference>
<sequence length="305" mass="32858">MLAFLGRRLVSGLVTLLGVVVVVFFLSRLTGSPIDLFFPEGAEPEVIEAFNRAYGLDKPVIQQFWLFVSRIAHGDFGMSIWQQRPAMEAALSEMPMTLLLAAIAMAIAIAAALALGSLAAVYRFRTPDRVITILSLMTSSMPHFWFALVGILLFAVQLRILPTSGSNSWRSWILPVATVSIGPIGVLTQVVRGAMIDVLSSGYIRNARARGIAGRRIIYRHALRNAALPIISVAGDIAAGMVNGAVIVSVVFAFPGIGRSIVGAILNRDFPVLEASVVVIGLSVIVLNLLIDIICMIVDPRIRLT</sequence>
<dbReference type="Gene3D" id="1.10.3720.10">
    <property type="entry name" value="MetI-like"/>
    <property type="match status" value="1"/>
</dbReference>
<evidence type="ECO:0000256" key="7">
    <source>
        <dbReference type="RuleBase" id="RU363032"/>
    </source>
</evidence>
<keyword evidence="5 7" id="KW-1133">Transmembrane helix</keyword>
<dbReference type="Pfam" id="PF19300">
    <property type="entry name" value="BPD_transp_1_N"/>
    <property type="match status" value="1"/>
</dbReference>
<keyword evidence="6 7" id="KW-0472">Membrane</keyword>
<accession>A0A9Q8YFE9</accession>
<evidence type="ECO:0000256" key="5">
    <source>
        <dbReference type="ARBA" id="ARBA00022989"/>
    </source>
</evidence>
<evidence type="ECO:0000256" key="1">
    <source>
        <dbReference type="ARBA" id="ARBA00004651"/>
    </source>
</evidence>
<proteinExistence type="inferred from homology"/>
<evidence type="ECO:0000313" key="9">
    <source>
        <dbReference type="EMBL" id="USJ27708.1"/>
    </source>
</evidence>
<feature type="transmembrane region" description="Helical" evidence="7">
    <location>
        <begin position="172"/>
        <end position="191"/>
    </location>
</feature>
<evidence type="ECO:0000256" key="3">
    <source>
        <dbReference type="ARBA" id="ARBA00022475"/>
    </source>
</evidence>
<dbReference type="GO" id="GO:0005886">
    <property type="term" value="C:plasma membrane"/>
    <property type="evidence" value="ECO:0007669"/>
    <property type="project" value="UniProtKB-SubCell"/>
</dbReference>
<dbReference type="Proteomes" id="UP001055460">
    <property type="component" value="Plasmid pB"/>
</dbReference>
<dbReference type="GO" id="GO:0071916">
    <property type="term" value="F:dipeptide transmembrane transporter activity"/>
    <property type="evidence" value="ECO:0007669"/>
    <property type="project" value="TreeGrafter"/>
</dbReference>
<dbReference type="SUPFAM" id="SSF161098">
    <property type="entry name" value="MetI-like"/>
    <property type="match status" value="1"/>
</dbReference>
<dbReference type="InterPro" id="IPR035906">
    <property type="entry name" value="MetI-like_sf"/>
</dbReference>
<dbReference type="InterPro" id="IPR045621">
    <property type="entry name" value="BPD_transp_1_N"/>
</dbReference>
<comment type="subcellular location">
    <subcellularLocation>
        <location evidence="1 7">Cell membrane</location>
        <topology evidence="1 7">Multi-pass membrane protein</topology>
    </subcellularLocation>
</comment>
<dbReference type="RefSeq" id="WP_058327394.1">
    <property type="nucleotide sequence ID" value="NZ_CP098809.1"/>
</dbReference>
<evidence type="ECO:0000256" key="6">
    <source>
        <dbReference type="ARBA" id="ARBA00023136"/>
    </source>
</evidence>
<feature type="transmembrane region" description="Helical" evidence="7">
    <location>
        <begin position="143"/>
        <end position="160"/>
    </location>
</feature>
<protein>
    <submittedName>
        <fullName evidence="9">ABC transporter permease</fullName>
    </submittedName>
</protein>
<feature type="domain" description="ABC transmembrane type-1" evidence="8">
    <location>
        <begin position="94"/>
        <end position="291"/>
    </location>
</feature>
<gene>
    <name evidence="9" type="ORF">NE863_27750</name>
</gene>
<dbReference type="InterPro" id="IPR000515">
    <property type="entry name" value="MetI-like"/>
</dbReference>
<organism evidence="9 10">
    <name type="scientific">Ensifer adhaerens</name>
    <name type="common">Sinorhizobium morelense</name>
    <dbReference type="NCBI Taxonomy" id="106592"/>
    <lineage>
        <taxon>Bacteria</taxon>
        <taxon>Pseudomonadati</taxon>
        <taxon>Pseudomonadota</taxon>
        <taxon>Alphaproteobacteria</taxon>
        <taxon>Hyphomicrobiales</taxon>
        <taxon>Rhizobiaceae</taxon>
        <taxon>Sinorhizobium/Ensifer group</taxon>
        <taxon>Ensifer</taxon>
    </lineage>
</organism>
<dbReference type="Pfam" id="PF00528">
    <property type="entry name" value="BPD_transp_1"/>
    <property type="match status" value="1"/>
</dbReference>
<keyword evidence="9" id="KW-0614">Plasmid</keyword>
<evidence type="ECO:0000256" key="4">
    <source>
        <dbReference type="ARBA" id="ARBA00022692"/>
    </source>
</evidence>
<name>A0A9Q8YFE9_ENSAD</name>
<feature type="transmembrane region" description="Helical" evidence="7">
    <location>
        <begin position="226"/>
        <end position="255"/>
    </location>
</feature>
<evidence type="ECO:0000256" key="2">
    <source>
        <dbReference type="ARBA" id="ARBA00022448"/>
    </source>
</evidence>
<keyword evidence="2 7" id="KW-0813">Transport</keyword>
<comment type="similarity">
    <text evidence="7">Belongs to the binding-protein-dependent transport system permease family.</text>
</comment>